<protein>
    <submittedName>
        <fullName evidence="1">Uncharacterized protein</fullName>
    </submittedName>
</protein>
<name>A0A6J5MBI9_9CAUD</name>
<reference evidence="1" key="1">
    <citation type="submission" date="2020-04" db="EMBL/GenBank/DDBJ databases">
        <authorList>
            <person name="Chiriac C."/>
            <person name="Salcher M."/>
            <person name="Ghai R."/>
            <person name="Kavagutti S V."/>
        </authorList>
    </citation>
    <scope>NUCLEOTIDE SEQUENCE</scope>
</reference>
<accession>A0A6J5MBI9</accession>
<sequence length="152" mass="15617">MPANFNPIYTLTPNVSSSKITTTSTNARSDGSAAGAIGTDQFVAFTSGPSGSFVQRVRFNPVASAAAVTSVATTLRVFLSSTGSGTPTAANTHLLAEISVPAISAAALTAATNYYEIPLNVAIPASRFILVSQHVAQTTNQSWQATVFGGDY</sequence>
<proteinExistence type="predicted"/>
<evidence type="ECO:0000313" key="1">
    <source>
        <dbReference type="EMBL" id="CAB4143682.1"/>
    </source>
</evidence>
<organism evidence="1">
    <name type="scientific">uncultured Caudovirales phage</name>
    <dbReference type="NCBI Taxonomy" id="2100421"/>
    <lineage>
        <taxon>Viruses</taxon>
        <taxon>Duplodnaviria</taxon>
        <taxon>Heunggongvirae</taxon>
        <taxon>Uroviricota</taxon>
        <taxon>Caudoviricetes</taxon>
        <taxon>Peduoviridae</taxon>
        <taxon>Maltschvirus</taxon>
        <taxon>Maltschvirus maltsch</taxon>
    </lineage>
</organism>
<gene>
    <name evidence="1" type="ORF">UFOVP450_198</name>
</gene>
<dbReference type="EMBL" id="LR796421">
    <property type="protein sequence ID" value="CAB4143682.1"/>
    <property type="molecule type" value="Genomic_DNA"/>
</dbReference>